<dbReference type="Proteomes" id="UP000249757">
    <property type="component" value="Unassembled WGS sequence"/>
</dbReference>
<evidence type="ECO:0000256" key="3">
    <source>
        <dbReference type="PROSITE-ProRule" id="PRU00023"/>
    </source>
</evidence>
<keyword evidence="6" id="KW-1185">Reference proteome</keyword>
<dbReference type="PANTHER" id="PTHR24171">
    <property type="entry name" value="ANKYRIN REPEAT DOMAIN-CONTAINING PROTEIN 39-RELATED"/>
    <property type="match status" value="1"/>
</dbReference>
<keyword evidence="2 3" id="KW-0040">ANK repeat</keyword>
<dbReference type="AlphaFoldDB" id="A0A2W1GYK6"/>
<dbReference type="SMART" id="SM00248">
    <property type="entry name" value="ANK"/>
    <property type="match status" value="2"/>
</dbReference>
<dbReference type="EMBL" id="NRDI02000013">
    <property type="protein sequence ID" value="KAI1511812.1"/>
    <property type="molecule type" value="Genomic_DNA"/>
</dbReference>
<organism evidence="5 6">
    <name type="scientific">Pyrenophora tritici-repentis</name>
    <dbReference type="NCBI Taxonomy" id="45151"/>
    <lineage>
        <taxon>Eukaryota</taxon>
        <taxon>Fungi</taxon>
        <taxon>Dikarya</taxon>
        <taxon>Ascomycota</taxon>
        <taxon>Pezizomycotina</taxon>
        <taxon>Dothideomycetes</taxon>
        <taxon>Pleosporomycetidae</taxon>
        <taxon>Pleosporales</taxon>
        <taxon>Pleosporineae</taxon>
        <taxon>Pleosporaceae</taxon>
        <taxon>Pyrenophora</taxon>
    </lineage>
</organism>
<sequence>MGAITRKDSITDIGTETHLSSCMDAMTRKDSEIDDNIPDISQLNIEDEADANTGEELQEKIAEHKTTPEPIWKSKLWLACQTGDYKEVKEYLQDAEQSSLLTHGRDESGNTALIIASSASPPGGASTAIMELLLEAGADANAKNRAGRTALMQASLWGRQGAVEVLLKHDIPTNIELGDNLGLKAIDMASENDKRSVERFSAYNQSHVERPWLDKINRRRIVERLLEVRRRNIIQVQERLSEAEDKIKKLEEELNASRVANGKIQEELSTKVHELKQARVQIDNLTGRNAEKPIRFRELELGNETQIDFTKTFRIQLSFWNGKRLKPTISYMELDGKHYFAKNGTHSGLNNFISSNVFAPRAYNLFKLLGFERAQLREDQSWFKHAEPQLIAFYMDHFLTSQDLSQSDFKQLKGKKPDKDSSKYGKIEIFVSQKPCGTCSWIGDFINEFTGHYGFQFVLKDVSVECKKAL</sequence>
<comment type="caution">
    <text evidence="5">The sequence shown here is derived from an EMBL/GenBank/DDBJ whole genome shotgun (WGS) entry which is preliminary data.</text>
</comment>
<dbReference type="PANTHER" id="PTHR24171:SF9">
    <property type="entry name" value="ANKYRIN REPEAT DOMAIN-CONTAINING PROTEIN 39"/>
    <property type="match status" value="1"/>
</dbReference>
<dbReference type="InterPro" id="IPR002110">
    <property type="entry name" value="Ankyrin_rpt"/>
</dbReference>
<reference evidence="6" key="1">
    <citation type="journal article" date="2022" name="Microb. Genom.">
        <title>A global pangenome for the wheat fungal pathogen Pyrenophora tritici-repentis and prediction of effector protein structural homology.</title>
        <authorList>
            <person name="Moolhuijzen P.M."/>
            <person name="See P.T."/>
            <person name="Shi G."/>
            <person name="Powell H.R."/>
            <person name="Cockram J."/>
            <person name="Jorgensen L.N."/>
            <person name="Benslimane H."/>
            <person name="Strelkov S.E."/>
            <person name="Turner J."/>
            <person name="Liu Z."/>
            <person name="Moffat C.S."/>
        </authorList>
    </citation>
    <scope>NUCLEOTIDE SEQUENCE [LARGE SCALE GENOMIC DNA]</scope>
</reference>
<dbReference type="InterPro" id="IPR036770">
    <property type="entry name" value="Ankyrin_rpt-contain_sf"/>
</dbReference>
<feature type="repeat" description="ANK" evidence="3">
    <location>
        <begin position="108"/>
        <end position="145"/>
    </location>
</feature>
<name>A0A2W1GYK6_9PLEO</name>
<protein>
    <submittedName>
        <fullName evidence="5">Ankyrin repeat protein</fullName>
    </submittedName>
</protein>
<dbReference type="Pfam" id="PF12796">
    <property type="entry name" value="Ank_2"/>
    <property type="match status" value="1"/>
</dbReference>
<evidence type="ECO:0000256" key="1">
    <source>
        <dbReference type="ARBA" id="ARBA00022737"/>
    </source>
</evidence>
<dbReference type="Gene3D" id="1.25.40.20">
    <property type="entry name" value="Ankyrin repeat-containing domain"/>
    <property type="match status" value="1"/>
</dbReference>
<proteinExistence type="predicted"/>
<feature type="coiled-coil region" evidence="4">
    <location>
        <begin position="226"/>
        <end position="267"/>
    </location>
</feature>
<evidence type="ECO:0000313" key="5">
    <source>
        <dbReference type="EMBL" id="KAI1511812.1"/>
    </source>
</evidence>
<keyword evidence="4" id="KW-0175">Coiled coil</keyword>
<evidence type="ECO:0000313" key="6">
    <source>
        <dbReference type="Proteomes" id="UP000249757"/>
    </source>
</evidence>
<evidence type="ECO:0000256" key="2">
    <source>
        <dbReference type="ARBA" id="ARBA00023043"/>
    </source>
</evidence>
<accession>A0A2W1GYK6</accession>
<evidence type="ECO:0000256" key="4">
    <source>
        <dbReference type="SAM" id="Coils"/>
    </source>
</evidence>
<dbReference type="OrthoDB" id="5337793at2759"/>
<dbReference type="PROSITE" id="PS50088">
    <property type="entry name" value="ANK_REPEAT"/>
    <property type="match status" value="1"/>
</dbReference>
<dbReference type="SUPFAM" id="SSF48403">
    <property type="entry name" value="Ankyrin repeat"/>
    <property type="match status" value="1"/>
</dbReference>
<keyword evidence="1" id="KW-0677">Repeat</keyword>
<gene>
    <name evidence="5" type="ORF">Ptr86124_009456</name>
</gene>